<evidence type="ECO:0000256" key="1">
    <source>
        <dbReference type="SAM" id="MobiDB-lite"/>
    </source>
</evidence>
<comment type="caution">
    <text evidence="3">The sequence shown here is derived from an EMBL/GenBank/DDBJ whole genome shotgun (WGS) entry which is preliminary data.</text>
</comment>
<gene>
    <name evidence="3" type="ORF">B0T15DRAFT_432443</name>
</gene>
<proteinExistence type="predicted"/>
<dbReference type="PANTHER" id="PTHR12905">
    <property type="entry name" value="METALLOPHOSPHOESTERASE"/>
    <property type="match status" value="1"/>
</dbReference>
<evidence type="ECO:0000259" key="2">
    <source>
        <dbReference type="Pfam" id="PF00149"/>
    </source>
</evidence>
<dbReference type="GeneID" id="87884583"/>
<dbReference type="InterPro" id="IPR004843">
    <property type="entry name" value="Calcineurin-like_PHP"/>
</dbReference>
<dbReference type="RefSeq" id="XP_062722916.1">
    <property type="nucleotide sequence ID" value="XM_062865754.1"/>
</dbReference>
<dbReference type="CDD" id="cd07379">
    <property type="entry name" value="MPP_239FB"/>
    <property type="match status" value="1"/>
</dbReference>
<organism evidence="3 4">
    <name type="scientific">Chaetomium strumarium</name>
    <dbReference type="NCBI Taxonomy" id="1170767"/>
    <lineage>
        <taxon>Eukaryota</taxon>
        <taxon>Fungi</taxon>
        <taxon>Dikarya</taxon>
        <taxon>Ascomycota</taxon>
        <taxon>Pezizomycotina</taxon>
        <taxon>Sordariomycetes</taxon>
        <taxon>Sordariomycetidae</taxon>
        <taxon>Sordariales</taxon>
        <taxon>Chaetomiaceae</taxon>
        <taxon>Chaetomium</taxon>
    </lineage>
</organism>
<reference evidence="3" key="2">
    <citation type="submission" date="2023-06" db="EMBL/GenBank/DDBJ databases">
        <authorList>
            <consortium name="Lawrence Berkeley National Laboratory"/>
            <person name="Mondo S.J."/>
            <person name="Hensen N."/>
            <person name="Bonometti L."/>
            <person name="Westerberg I."/>
            <person name="Brannstrom I.O."/>
            <person name="Guillou S."/>
            <person name="Cros-Aarteil S."/>
            <person name="Calhoun S."/>
            <person name="Haridas S."/>
            <person name="Kuo A."/>
            <person name="Pangilinan J."/>
            <person name="Riley R."/>
            <person name="Labutti K."/>
            <person name="Andreopoulos B."/>
            <person name="Lipzen A."/>
            <person name="Chen C."/>
            <person name="Yanf M."/>
            <person name="Daum C."/>
            <person name="Ng V."/>
            <person name="Clum A."/>
            <person name="Steindorff A."/>
            <person name="Ohm R."/>
            <person name="Martin F."/>
            <person name="Silar P."/>
            <person name="Natvig D."/>
            <person name="Lalanne C."/>
            <person name="Gautier V."/>
            <person name="Ament-Velasquez S.L."/>
            <person name="Kruys A."/>
            <person name="Hutchinson M.I."/>
            <person name="Powell A.J."/>
            <person name="Barry K."/>
            <person name="Miller A.N."/>
            <person name="Grigoriev I.V."/>
            <person name="Debuchy R."/>
            <person name="Gladieux P."/>
            <person name="Thoren M.H."/>
            <person name="Johannesson H."/>
        </authorList>
    </citation>
    <scope>NUCLEOTIDE SEQUENCE</scope>
    <source>
        <strain evidence="3">CBS 333.67</strain>
    </source>
</reference>
<dbReference type="PANTHER" id="PTHR12905:SF18">
    <property type="entry name" value="ESTER HYDROLASE, PUTATIVE (AFU_ORTHOLOGUE AFUA_4G03130)-RELATED"/>
    <property type="match status" value="1"/>
</dbReference>
<dbReference type="InterPro" id="IPR051693">
    <property type="entry name" value="UPF0046_metallophosphoest"/>
</dbReference>
<accession>A0AAJ0GVW8</accession>
<dbReference type="EMBL" id="JAUDZG010000003">
    <property type="protein sequence ID" value="KAK3307136.1"/>
    <property type="molecule type" value="Genomic_DNA"/>
</dbReference>
<feature type="region of interest" description="Disordered" evidence="1">
    <location>
        <begin position="234"/>
        <end position="274"/>
    </location>
</feature>
<name>A0AAJ0GVW8_9PEZI</name>
<dbReference type="Pfam" id="PF00149">
    <property type="entry name" value="Metallophos"/>
    <property type="match status" value="1"/>
</dbReference>
<feature type="compositionally biased region" description="Acidic residues" evidence="1">
    <location>
        <begin position="247"/>
        <end position="257"/>
    </location>
</feature>
<feature type="compositionally biased region" description="Basic and acidic residues" evidence="1">
    <location>
        <begin position="258"/>
        <end position="269"/>
    </location>
</feature>
<evidence type="ECO:0000313" key="3">
    <source>
        <dbReference type="EMBL" id="KAK3307136.1"/>
    </source>
</evidence>
<sequence>MSVKIGTISGPFVGSAQRQSTAVRAARWLSRFQQDSQQLDAVASEAAESLHPGPVTVVCLSDTHNTNPTSVPDGDILLHAGDLSQYGNFAELQAQLAWLQSQPHPHKVVIAGNHDLILDTAFVAAHPDRELDLAGRRRSDLDRGDVLYLEYEAVDLEIKGKDRSVRISGSPWTPRFGSFAFQYGDGEATWTNAVPDGTDILLTHGPPKGYLDDGGKGCPSLLAELWRSRPKLVAVRSRGQDRPNEAMEGDDPTDEEGHESVDEESKNEDLWFPSWPPPNPRQILADREAYRRRLGYRRYLAPERVFEDSPLFVLYRLYEWIMAHHYINIRNELETFWWTRWLVSSIPDPGEQGDPERYAVLACIPGLIVESFNQRIDHGLRRKEPSAILSLEEQLYWASTPQKYEKEPAWTEEVPPLPDMLHIPHSQPHTEQLASLDDPDADPHFKKKNILAIRPHIHFI</sequence>
<dbReference type="GO" id="GO:0016787">
    <property type="term" value="F:hydrolase activity"/>
    <property type="evidence" value="ECO:0007669"/>
    <property type="project" value="InterPro"/>
</dbReference>
<protein>
    <submittedName>
        <fullName evidence="3">Metallo-dependent phosphatase-like protein</fullName>
    </submittedName>
</protein>
<feature type="domain" description="Calcineurin-like phosphoesterase" evidence="2">
    <location>
        <begin position="72"/>
        <end position="214"/>
    </location>
</feature>
<dbReference type="AlphaFoldDB" id="A0AAJ0GVW8"/>
<dbReference type="Gene3D" id="3.60.21.10">
    <property type="match status" value="1"/>
</dbReference>
<reference evidence="3" key="1">
    <citation type="journal article" date="2023" name="Mol. Phylogenet. Evol.">
        <title>Genome-scale phylogeny and comparative genomics of the fungal order Sordariales.</title>
        <authorList>
            <person name="Hensen N."/>
            <person name="Bonometti L."/>
            <person name="Westerberg I."/>
            <person name="Brannstrom I.O."/>
            <person name="Guillou S."/>
            <person name="Cros-Aarteil S."/>
            <person name="Calhoun S."/>
            <person name="Haridas S."/>
            <person name="Kuo A."/>
            <person name="Mondo S."/>
            <person name="Pangilinan J."/>
            <person name="Riley R."/>
            <person name="LaButti K."/>
            <person name="Andreopoulos B."/>
            <person name="Lipzen A."/>
            <person name="Chen C."/>
            <person name="Yan M."/>
            <person name="Daum C."/>
            <person name="Ng V."/>
            <person name="Clum A."/>
            <person name="Steindorff A."/>
            <person name="Ohm R.A."/>
            <person name="Martin F."/>
            <person name="Silar P."/>
            <person name="Natvig D.O."/>
            <person name="Lalanne C."/>
            <person name="Gautier V."/>
            <person name="Ament-Velasquez S.L."/>
            <person name="Kruys A."/>
            <person name="Hutchinson M.I."/>
            <person name="Powell A.J."/>
            <person name="Barry K."/>
            <person name="Miller A.N."/>
            <person name="Grigoriev I.V."/>
            <person name="Debuchy R."/>
            <person name="Gladieux P."/>
            <person name="Hiltunen Thoren M."/>
            <person name="Johannesson H."/>
        </authorList>
    </citation>
    <scope>NUCLEOTIDE SEQUENCE</scope>
    <source>
        <strain evidence="3">CBS 333.67</strain>
    </source>
</reference>
<dbReference type="SUPFAM" id="SSF56300">
    <property type="entry name" value="Metallo-dependent phosphatases"/>
    <property type="match status" value="1"/>
</dbReference>
<dbReference type="InterPro" id="IPR029052">
    <property type="entry name" value="Metallo-depent_PP-like"/>
</dbReference>
<keyword evidence="4" id="KW-1185">Reference proteome</keyword>
<dbReference type="Proteomes" id="UP001273166">
    <property type="component" value="Unassembled WGS sequence"/>
</dbReference>
<evidence type="ECO:0000313" key="4">
    <source>
        <dbReference type="Proteomes" id="UP001273166"/>
    </source>
</evidence>